<dbReference type="AlphaFoldDB" id="A0A7G7YPP5"/>
<feature type="compositionally biased region" description="Low complexity" evidence="1">
    <location>
        <begin position="174"/>
        <end position="185"/>
    </location>
</feature>
<keyword evidence="2" id="KW-0472">Membrane</keyword>
<keyword evidence="4" id="KW-1185">Reference proteome</keyword>
<dbReference type="RefSeq" id="WP_186276773.1">
    <property type="nucleotide sequence ID" value="NZ_CP046883.1"/>
</dbReference>
<feature type="compositionally biased region" description="Polar residues" evidence="1">
    <location>
        <begin position="23"/>
        <end position="33"/>
    </location>
</feature>
<reference evidence="3 4" key="1">
    <citation type="submission" date="2019-12" db="EMBL/GenBank/DDBJ databases">
        <title>Corynebacterium sp. nov., isolated from feces of the Anser Albifrons in China.</title>
        <authorList>
            <person name="Liu Q."/>
        </authorList>
    </citation>
    <scope>NUCLEOTIDE SEQUENCE [LARGE SCALE GENOMIC DNA]</scope>
    <source>
        <strain evidence="3 4">23H37-10</strain>
    </source>
</reference>
<feature type="compositionally biased region" description="Basic and acidic residues" evidence="1">
    <location>
        <begin position="69"/>
        <end position="101"/>
    </location>
</feature>
<dbReference type="KEGG" id="cans:GP473_07175"/>
<dbReference type="EMBL" id="CP046883">
    <property type="protein sequence ID" value="QNH96465.1"/>
    <property type="molecule type" value="Genomic_DNA"/>
</dbReference>
<evidence type="ECO:0000313" key="4">
    <source>
        <dbReference type="Proteomes" id="UP000515275"/>
    </source>
</evidence>
<proteinExistence type="predicted"/>
<feature type="compositionally biased region" description="Polar residues" evidence="1">
    <location>
        <begin position="215"/>
        <end position="238"/>
    </location>
</feature>
<feature type="compositionally biased region" description="Polar residues" evidence="1">
    <location>
        <begin position="1"/>
        <end position="16"/>
    </location>
</feature>
<evidence type="ECO:0000256" key="1">
    <source>
        <dbReference type="SAM" id="MobiDB-lite"/>
    </source>
</evidence>
<protein>
    <submittedName>
        <fullName evidence="3">Uncharacterized protein</fullName>
    </submittedName>
</protein>
<gene>
    <name evidence="3" type="ORF">GP473_07175</name>
</gene>
<evidence type="ECO:0000313" key="3">
    <source>
        <dbReference type="EMBL" id="QNH96465.1"/>
    </source>
</evidence>
<keyword evidence="2" id="KW-0812">Transmembrane</keyword>
<feature type="compositionally biased region" description="Pro residues" evidence="1">
    <location>
        <begin position="186"/>
        <end position="200"/>
    </location>
</feature>
<keyword evidence="2" id="KW-1133">Transmembrane helix</keyword>
<sequence length="275" mass="28348">MSSEYPNGPQSSQKQSAQREEPTTASASVSPAQSPRGEGFRFVAVFAAAGLLLAGLVGVWTLKASNGDPDARQRAISEQSLLDKSEDSSASETNKRTDTSGKAKTNTSAHKAHTAQPGYASGEGTQNVTPLGNDPYLPPNSWNGGSRNDASEAPISPTETLFSVPTSETTAVAPPSGSKPSKPTTPAAPKPPAPVFPAPSIPLKLDFFPGGTVAPTATMTQLPSDSKSSNEKAQTAHSGKSAPAASKDSKGEAGNTTNQLTIFERPVWGGMTDTR</sequence>
<organism evidence="3 4">
    <name type="scientific">Corynebacterium anserum</name>
    <dbReference type="NCBI Taxonomy" id="2684406"/>
    <lineage>
        <taxon>Bacteria</taxon>
        <taxon>Bacillati</taxon>
        <taxon>Actinomycetota</taxon>
        <taxon>Actinomycetes</taxon>
        <taxon>Mycobacteriales</taxon>
        <taxon>Corynebacteriaceae</taxon>
        <taxon>Corynebacterium</taxon>
    </lineage>
</organism>
<feature type="region of interest" description="Disordered" evidence="1">
    <location>
        <begin position="64"/>
        <end position="275"/>
    </location>
</feature>
<accession>A0A7G7YPP5</accession>
<feature type="transmembrane region" description="Helical" evidence="2">
    <location>
        <begin position="40"/>
        <end position="62"/>
    </location>
</feature>
<name>A0A7G7YPP5_9CORY</name>
<feature type="compositionally biased region" description="Polar residues" evidence="1">
    <location>
        <begin position="157"/>
        <end position="170"/>
    </location>
</feature>
<dbReference type="Proteomes" id="UP000515275">
    <property type="component" value="Chromosome"/>
</dbReference>
<evidence type="ECO:0000256" key="2">
    <source>
        <dbReference type="SAM" id="Phobius"/>
    </source>
</evidence>
<feature type="region of interest" description="Disordered" evidence="1">
    <location>
        <begin position="1"/>
        <end position="36"/>
    </location>
</feature>